<dbReference type="SMART" id="SM00642">
    <property type="entry name" value="Aamy"/>
    <property type="match status" value="1"/>
</dbReference>
<feature type="compositionally biased region" description="Polar residues" evidence="2">
    <location>
        <begin position="438"/>
        <end position="453"/>
    </location>
</feature>
<dbReference type="AlphaFoldDB" id="A0A9D4K069"/>
<reference evidence="5" key="2">
    <citation type="submission" date="2020-11" db="EMBL/GenBank/DDBJ databases">
        <authorList>
            <person name="McCartney M.A."/>
            <person name="Auch B."/>
            <person name="Kono T."/>
            <person name="Mallez S."/>
            <person name="Becker A."/>
            <person name="Gohl D.M."/>
            <person name="Silverstein K.A.T."/>
            <person name="Koren S."/>
            <person name="Bechman K.B."/>
            <person name="Herman A."/>
            <person name="Abrahante J.E."/>
            <person name="Garbe J."/>
        </authorList>
    </citation>
    <scope>NUCLEOTIDE SEQUENCE</scope>
    <source>
        <strain evidence="5">Duluth1</strain>
        <tissue evidence="5">Whole animal</tissue>
    </source>
</reference>
<dbReference type="InterPro" id="IPR013780">
    <property type="entry name" value="Glyco_hydro_b"/>
</dbReference>
<evidence type="ECO:0000313" key="6">
    <source>
        <dbReference type="Proteomes" id="UP000828390"/>
    </source>
</evidence>
<protein>
    <recommendedName>
        <fullName evidence="4">Glycosyl hydrolase family 13 catalytic domain-containing protein</fullName>
    </recommendedName>
</protein>
<dbReference type="Proteomes" id="UP000828390">
    <property type="component" value="Unassembled WGS sequence"/>
</dbReference>
<evidence type="ECO:0000259" key="4">
    <source>
        <dbReference type="SMART" id="SM00642"/>
    </source>
</evidence>
<proteinExistence type="predicted"/>
<evidence type="ECO:0000256" key="1">
    <source>
        <dbReference type="ARBA" id="ARBA00023180"/>
    </source>
</evidence>
<feature type="region of interest" description="Disordered" evidence="2">
    <location>
        <begin position="434"/>
        <end position="453"/>
    </location>
</feature>
<dbReference type="Gene3D" id="3.20.20.80">
    <property type="entry name" value="Glycosidases"/>
    <property type="match status" value="1"/>
</dbReference>
<organism evidence="5 6">
    <name type="scientific">Dreissena polymorpha</name>
    <name type="common">Zebra mussel</name>
    <name type="synonym">Mytilus polymorpha</name>
    <dbReference type="NCBI Taxonomy" id="45954"/>
    <lineage>
        <taxon>Eukaryota</taxon>
        <taxon>Metazoa</taxon>
        <taxon>Spiralia</taxon>
        <taxon>Lophotrochozoa</taxon>
        <taxon>Mollusca</taxon>
        <taxon>Bivalvia</taxon>
        <taxon>Autobranchia</taxon>
        <taxon>Heteroconchia</taxon>
        <taxon>Euheterodonta</taxon>
        <taxon>Imparidentia</taxon>
        <taxon>Neoheterodontei</taxon>
        <taxon>Myida</taxon>
        <taxon>Dreissenoidea</taxon>
        <taxon>Dreissenidae</taxon>
        <taxon>Dreissena</taxon>
    </lineage>
</organism>
<feature type="transmembrane region" description="Helical" evidence="3">
    <location>
        <begin position="21"/>
        <end position="42"/>
    </location>
</feature>
<dbReference type="SUPFAM" id="SSF51445">
    <property type="entry name" value="(Trans)glycosidases"/>
    <property type="match status" value="1"/>
</dbReference>
<dbReference type="Gene3D" id="2.60.40.1180">
    <property type="entry name" value="Golgi alpha-mannosidase II"/>
    <property type="match status" value="1"/>
</dbReference>
<keyword evidence="6" id="KW-1185">Reference proteome</keyword>
<dbReference type="Gene3D" id="3.90.400.10">
    <property type="entry name" value="Oligo-1,6-glucosidase, Domain 2"/>
    <property type="match status" value="1"/>
</dbReference>
<dbReference type="GO" id="GO:0005975">
    <property type="term" value="P:carbohydrate metabolic process"/>
    <property type="evidence" value="ECO:0007669"/>
    <property type="project" value="InterPro"/>
</dbReference>
<dbReference type="OrthoDB" id="1740265at2759"/>
<dbReference type="PANTHER" id="PTHR10357:SF179">
    <property type="entry name" value="NEUTRAL AND BASIC AMINO ACID TRANSPORT PROTEIN RBAT"/>
    <property type="match status" value="1"/>
</dbReference>
<keyword evidence="3" id="KW-1133">Transmembrane helix</keyword>
<keyword evidence="3" id="KW-0812">Transmembrane</keyword>
<dbReference type="PANTHER" id="PTHR10357">
    <property type="entry name" value="ALPHA-AMYLASE FAMILY MEMBER"/>
    <property type="match status" value="1"/>
</dbReference>
<sequence length="593" mass="67414">MGLEEGSTKKHTGFCESGKCSVVIFVLVAIGIAVVACVTFLFPAVRTTVPPTETPTTTLTWWQTTIIYQVYPRSFRDSNGDGVGDLKGVIEKLSYFNDLGVGAVWLSPFFTSPMRDFGYDVSNYTEVDKIFGNMADFDELIRTAHEKDIKIIIDFVPNHTSNESTWFKDSRNSMDQYKDFYIWNAGKTLPNGTHVAPNKWISVFEGSSWTWDDVRKEYYYHAFLDSQPDLNYRNPAVRAAMKDVLRFWLNKGVDGFRIDAIPHLFEHVDLSLEERPGMSDAFDPDRYKYTKNQPEIFDVVREWREVLNQYEGERFLVAETVGIPQEERQKYYEAGSVPFFFDLIPVARGSRGCPNTLAQCYLTRIIDGMNLKGAQWPNFVIGNHDNRRIADRIGQEYADAMNMMLLTLPGTPTSYYGEELGMRGGNYTGFQPKDPFAITSNNPNNSRDSERNPMQWSNTVNAGFMDGTGEPWLKITANTEYPRVNVEEEGKVNGSSLQLYKELAQLRARPGFRSTHIEHPEIFGEVLTYIRGVDVDKYLVALNLGLVGFRLDITQIGYSQGTVVFATNFSRKNTIIQLASFHLQRGEGLVIKL</sequence>
<feature type="domain" description="Glycosyl hydrolase family 13 catalytic" evidence="4">
    <location>
        <begin position="69"/>
        <end position="451"/>
    </location>
</feature>
<comment type="caution">
    <text evidence="5">The sequence shown here is derived from an EMBL/GenBank/DDBJ whole genome shotgun (WGS) entry which is preliminary data.</text>
</comment>
<dbReference type="InterPro" id="IPR045857">
    <property type="entry name" value="O16G_dom_2"/>
</dbReference>
<evidence type="ECO:0000256" key="3">
    <source>
        <dbReference type="SAM" id="Phobius"/>
    </source>
</evidence>
<reference evidence="5" key="1">
    <citation type="journal article" date="2019" name="bioRxiv">
        <title>The Genome of the Zebra Mussel, Dreissena polymorpha: A Resource for Invasive Species Research.</title>
        <authorList>
            <person name="McCartney M.A."/>
            <person name="Auch B."/>
            <person name="Kono T."/>
            <person name="Mallez S."/>
            <person name="Zhang Y."/>
            <person name="Obille A."/>
            <person name="Becker A."/>
            <person name="Abrahante J.E."/>
            <person name="Garbe J."/>
            <person name="Badalamenti J.P."/>
            <person name="Herman A."/>
            <person name="Mangelson H."/>
            <person name="Liachko I."/>
            <person name="Sullivan S."/>
            <person name="Sone E.D."/>
            <person name="Koren S."/>
            <person name="Silverstein K.A.T."/>
            <person name="Beckman K.B."/>
            <person name="Gohl D.M."/>
        </authorList>
    </citation>
    <scope>NUCLEOTIDE SEQUENCE</scope>
    <source>
        <strain evidence="5">Duluth1</strain>
        <tissue evidence="5">Whole animal</tissue>
    </source>
</reference>
<dbReference type="InterPro" id="IPR006047">
    <property type="entry name" value="GH13_cat_dom"/>
</dbReference>
<dbReference type="Pfam" id="PF00128">
    <property type="entry name" value="Alpha-amylase"/>
    <property type="match status" value="1"/>
</dbReference>
<gene>
    <name evidence="5" type="ORF">DPMN_104583</name>
</gene>
<dbReference type="EMBL" id="JAIWYP010000004">
    <property type="protein sequence ID" value="KAH3831320.1"/>
    <property type="molecule type" value="Genomic_DNA"/>
</dbReference>
<name>A0A9D4K069_DREPO</name>
<keyword evidence="1" id="KW-0325">Glycoprotein</keyword>
<evidence type="ECO:0000256" key="2">
    <source>
        <dbReference type="SAM" id="MobiDB-lite"/>
    </source>
</evidence>
<accession>A0A9D4K069</accession>
<keyword evidence="3" id="KW-0472">Membrane</keyword>
<evidence type="ECO:0000313" key="5">
    <source>
        <dbReference type="EMBL" id="KAH3831320.1"/>
    </source>
</evidence>
<dbReference type="InterPro" id="IPR017853">
    <property type="entry name" value="GH"/>
</dbReference>
<dbReference type="FunFam" id="3.90.400.10:FF:000001">
    <property type="entry name" value="Maltase A3, isoform A"/>
    <property type="match status" value="1"/>
</dbReference>